<keyword evidence="4 14" id="KW-0548">Nucleotidyltransferase</keyword>
<dbReference type="NCBIfam" id="TIGR00592">
    <property type="entry name" value="pol2"/>
    <property type="match status" value="2"/>
</dbReference>
<dbReference type="Gene3D" id="1.10.287.690">
    <property type="entry name" value="Helix hairpin bin"/>
    <property type="match status" value="1"/>
</dbReference>
<comment type="similarity">
    <text evidence="2 14">Belongs to the DNA polymerase type-B family.</text>
</comment>
<evidence type="ECO:0000313" key="19">
    <source>
        <dbReference type="EMBL" id="CAL4780064.1"/>
    </source>
</evidence>
<dbReference type="GO" id="GO:0005658">
    <property type="term" value="C:alpha DNA polymerase:primase complex"/>
    <property type="evidence" value="ECO:0007669"/>
    <property type="project" value="TreeGrafter"/>
</dbReference>
<dbReference type="GO" id="GO:0000166">
    <property type="term" value="F:nucleotide binding"/>
    <property type="evidence" value="ECO:0007669"/>
    <property type="project" value="InterPro"/>
</dbReference>
<comment type="subcellular location">
    <subcellularLocation>
        <location evidence="1">Nucleus</location>
    </subcellularLocation>
</comment>
<dbReference type="CDD" id="cd05776">
    <property type="entry name" value="DNA_polB_alpha_exo"/>
    <property type="match status" value="1"/>
</dbReference>
<dbReference type="GO" id="GO:0030246">
    <property type="term" value="F:carbohydrate binding"/>
    <property type="evidence" value="ECO:0007669"/>
    <property type="project" value="InterPro"/>
</dbReference>
<dbReference type="GO" id="GO:0003697">
    <property type="term" value="F:single-stranded DNA binding"/>
    <property type="evidence" value="ECO:0007669"/>
    <property type="project" value="TreeGrafter"/>
</dbReference>
<keyword evidence="10 14" id="KW-0238">DNA-binding</keyword>
<dbReference type="PANTHER" id="PTHR45861:SF1">
    <property type="entry name" value="DNA POLYMERASE ALPHA CATALYTIC SUBUNIT"/>
    <property type="match status" value="1"/>
</dbReference>
<evidence type="ECO:0000256" key="7">
    <source>
        <dbReference type="ARBA" id="ARBA00022771"/>
    </source>
</evidence>
<dbReference type="InterPro" id="IPR043502">
    <property type="entry name" value="DNA/RNA_pol_sf"/>
</dbReference>
<evidence type="ECO:0000256" key="14">
    <source>
        <dbReference type="RuleBase" id="RU000442"/>
    </source>
</evidence>
<dbReference type="Pfam" id="PF00136">
    <property type="entry name" value="DNA_pol_B"/>
    <property type="match status" value="1"/>
</dbReference>
<dbReference type="SUPFAM" id="SSF74650">
    <property type="entry name" value="Galactose mutarotase-like"/>
    <property type="match status" value="1"/>
</dbReference>
<dbReference type="EMBL" id="CAMXCT010001752">
    <property type="protein sequence ID" value="CAI3992752.1"/>
    <property type="molecule type" value="Genomic_DNA"/>
</dbReference>
<keyword evidence="13" id="KW-0119">Carbohydrate metabolism</keyword>
<evidence type="ECO:0000256" key="4">
    <source>
        <dbReference type="ARBA" id="ARBA00022695"/>
    </source>
</evidence>
<dbReference type="PROSITE" id="PS00116">
    <property type="entry name" value="DNA_POLYMERASE_B"/>
    <property type="match status" value="1"/>
</dbReference>
<proteinExistence type="inferred from homology"/>
<evidence type="ECO:0000259" key="17">
    <source>
        <dbReference type="Pfam" id="PF03104"/>
    </source>
</evidence>
<comment type="catalytic activity">
    <reaction evidence="14">
        <text>DNA(n) + a 2'-deoxyribonucleoside 5'-triphosphate = DNA(n+1) + diphosphate</text>
        <dbReference type="Rhea" id="RHEA:22508"/>
        <dbReference type="Rhea" id="RHEA-COMP:17339"/>
        <dbReference type="Rhea" id="RHEA-COMP:17340"/>
        <dbReference type="ChEBI" id="CHEBI:33019"/>
        <dbReference type="ChEBI" id="CHEBI:61560"/>
        <dbReference type="ChEBI" id="CHEBI:173112"/>
        <dbReference type="EC" id="2.7.7.7"/>
    </reaction>
</comment>
<dbReference type="Proteomes" id="UP001152797">
    <property type="component" value="Unassembled WGS sequence"/>
</dbReference>
<evidence type="ECO:0000313" key="20">
    <source>
        <dbReference type="Proteomes" id="UP001152797"/>
    </source>
</evidence>
<evidence type="ECO:0000256" key="11">
    <source>
        <dbReference type="ARBA" id="ARBA00023235"/>
    </source>
</evidence>
<dbReference type="Gene3D" id="2.40.50.730">
    <property type="match status" value="1"/>
</dbReference>
<feature type="domain" description="DNA-directed DNA polymerase family B exonuclease" evidence="17">
    <location>
        <begin position="402"/>
        <end position="642"/>
    </location>
</feature>
<dbReference type="InterPro" id="IPR006134">
    <property type="entry name" value="DNA-dir_DNA_pol_B_multi_dom"/>
</dbReference>
<name>A0A9P1G0A3_9DINO</name>
<dbReference type="InterPro" id="IPR045846">
    <property type="entry name" value="POLBc_alpha"/>
</dbReference>
<dbReference type="EMBL" id="CAMXCT020001752">
    <property type="protein sequence ID" value="CAL1146127.1"/>
    <property type="molecule type" value="Genomic_DNA"/>
</dbReference>
<dbReference type="Gene3D" id="3.90.1600.10">
    <property type="entry name" value="Palm domain of DNA polymerase"/>
    <property type="match status" value="1"/>
</dbReference>
<dbReference type="InterPro" id="IPR014718">
    <property type="entry name" value="GH-type_carb-bd"/>
</dbReference>
<evidence type="ECO:0000256" key="9">
    <source>
        <dbReference type="ARBA" id="ARBA00022932"/>
    </source>
</evidence>
<evidence type="ECO:0000259" key="16">
    <source>
        <dbReference type="Pfam" id="PF00136"/>
    </source>
</evidence>
<keyword evidence="9 14" id="KW-0239">DNA-directed DNA polymerase</keyword>
<reference evidence="18" key="1">
    <citation type="submission" date="2022-10" db="EMBL/GenBank/DDBJ databases">
        <authorList>
            <person name="Chen Y."/>
            <person name="Dougan E. K."/>
            <person name="Chan C."/>
            <person name="Rhodes N."/>
            <person name="Thang M."/>
        </authorList>
    </citation>
    <scope>NUCLEOTIDE SEQUENCE</scope>
</reference>
<feature type="domain" description="DNA-directed DNA polymerase family B multifunctional" evidence="16">
    <location>
        <begin position="1124"/>
        <end position="1497"/>
    </location>
</feature>
<dbReference type="InterPro" id="IPR047215">
    <property type="entry name" value="Galactose_mutarotase-like"/>
</dbReference>
<feature type="compositionally biased region" description="Basic and acidic residues" evidence="15">
    <location>
        <begin position="88"/>
        <end position="101"/>
    </location>
</feature>
<dbReference type="CDD" id="cd05532">
    <property type="entry name" value="POLBc_alpha"/>
    <property type="match status" value="1"/>
</dbReference>
<dbReference type="InterPro" id="IPR036397">
    <property type="entry name" value="RNaseH_sf"/>
</dbReference>
<evidence type="ECO:0000256" key="5">
    <source>
        <dbReference type="ARBA" id="ARBA00022705"/>
    </source>
</evidence>
<feature type="region of interest" description="Disordered" evidence="15">
    <location>
        <begin position="88"/>
        <end position="109"/>
    </location>
</feature>
<evidence type="ECO:0000256" key="3">
    <source>
        <dbReference type="ARBA" id="ARBA00022679"/>
    </source>
</evidence>
<keyword evidence="6" id="KW-0479">Metal-binding</keyword>
<keyword evidence="5 14" id="KW-0235">DNA replication</keyword>
<keyword evidence="3 14" id="KW-0808">Transferase</keyword>
<dbReference type="CDD" id="cd09019">
    <property type="entry name" value="galactose_mutarotase_like"/>
    <property type="match status" value="1"/>
</dbReference>
<dbReference type="Pfam" id="PF01263">
    <property type="entry name" value="Aldose_epim"/>
    <property type="match status" value="1"/>
</dbReference>
<evidence type="ECO:0000256" key="13">
    <source>
        <dbReference type="ARBA" id="ARBA00023277"/>
    </source>
</evidence>
<dbReference type="InterPro" id="IPR006133">
    <property type="entry name" value="DNA-dir_DNA_pol_B_exonuc"/>
</dbReference>
<dbReference type="Gene3D" id="3.30.420.10">
    <property type="entry name" value="Ribonuclease H-like superfamily/Ribonuclease H"/>
    <property type="match status" value="1"/>
</dbReference>
<dbReference type="Gene3D" id="1.10.132.60">
    <property type="entry name" value="DNA polymerase family B, C-terminal domain"/>
    <property type="match status" value="1"/>
</dbReference>
<dbReference type="PANTHER" id="PTHR45861">
    <property type="entry name" value="DNA POLYMERASE ALPHA CATALYTIC SUBUNIT"/>
    <property type="match status" value="1"/>
</dbReference>
<keyword evidence="20" id="KW-1185">Reference proteome</keyword>
<dbReference type="Gene3D" id="3.30.70.2820">
    <property type="match status" value="1"/>
</dbReference>
<dbReference type="Gene3D" id="6.10.10.100">
    <property type="match status" value="1"/>
</dbReference>
<dbReference type="InterPro" id="IPR038256">
    <property type="entry name" value="Pol_alpha_znc_sf"/>
</dbReference>
<dbReference type="InterPro" id="IPR008183">
    <property type="entry name" value="Aldose_1/G6P_1-epimerase"/>
</dbReference>
<protein>
    <recommendedName>
        <fullName evidence="14">DNA polymerase</fullName>
        <ecNumber evidence="14">2.7.7.7</ecNumber>
    </recommendedName>
</protein>
<dbReference type="InterPro" id="IPR023211">
    <property type="entry name" value="DNA_pol_palm_dom_sf"/>
</dbReference>
<evidence type="ECO:0000256" key="6">
    <source>
        <dbReference type="ARBA" id="ARBA00022723"/>
    </source>
</evidence>
<dbReference type="GO" id="GO:0008270">
    <property type="term" value="F:zinc ion binding"/>
    <property type="evidence" value="ECO:0007669"/>
    <property type="project" value="UniProtKB-KW"/>
</dbReference>
<dbReference type="InterPro" id="IPR017964">
    <property type="entry name" value="DNA-dir_DNA_pol_B_CS"/>
</dbReference>
<dbReference type="SUPFAM" id="SSF56672">
    <property type="entry name" value="DNA/RNA polymerases"/>
    <property type="match status" value="1"/>
</dbReference>
<dbReference type="InterPro" id="IPR011013">
    <property type="entry name" value="Gal_mutarotase_sf_dom"/>
</dbReference>
<dbReference type="Gene3D" id="1.10.3200.20">
    <property type="entry name" value="DNA Polymerase alpha, zinc finger"/>
    <property type="match status" value="1"/>
</dbReference>
<evidence type="ECO:0000256" key="1">
    <source>
        <dbReference type="ARBA" id="ARBA00004123"/>
    </source>
</evidence>
<dbReference type="Pfam" id="PF03104">
    <property type="entry name" value="DNA_pol_B_exo1"/>
    <property type="match status" value="1"/>
</dbReference>
<dbReference type="InterPro" id="IPR018052">
    <property type="entry name" value="Ald1_epimerase_CS"/>
</dbReference>
<dbReference type="SMART" id="SM00486">
    <property type="entry name" value="POLBc"/>
    <property type="match status" value="1"/>
</dbReference>
<feature type="region of interest" description="Disordered" evidence="15">
    <location>
        <begin position="153"/>
        <end position="180"/>
    </location>
</feature>
<dbReference type="GO" id="GO:0006273">
    <property type="term" value="P:lagging strand elongation"/>
    <property type="evidence" value="ECO:0007669"/>
    <property type="project" value="TreeGrafter"/>
</dbReference>
<reference evidence="19 20" key="2">
    <citation type="submission" date="2024-05" db="EMBL/GenBank/DDBJ databases">
        <authorList>
            <person name="Chen Y."/>
            <person name="Shah S."/>
            <person name="Dougan E. K."/>
            <person name="Thang M."/>
            <person name="Chan C."/>
        </authorList>
    </citation>
    <scope>NUCLEOTIDE SEQUENCE [LARGE SCALE GENOMIC DNA]</scope>
</reference>
<dbReference type="InterPro" id="IPR012337">
    <property type="entry name" value="RNaseH-like_sf"/>
</dbReference>
<accession>A0A9P1G0A3</accession>
<dbReference type="GO" id="GO:1902975">
    <property type="term" value="P:mitotic DNA replication initiation"/>
    <property type="evidence" value="ECO:0007669"/>
    <property type="project" value="InterPro"/>
</dbReference>
<dbReference type="InterPro" id="IPR006172">
    <property type="entry name" value="DNA-dir_DNA_pol_B"/>
</dbReference>
<organism evidence="18">
    <name type="scientific">Cladocopium goreaui</name>
    <dbReference type="NCBI Taxonomy" id="2562237"/>
    <lineage>
        <taxon>Eukaryota</taxon>
        <taxon>Sar</taxon>
        <taxon>Alveolata</taxon>
        <taxon>Dinophyceae</taxon>
        <taxon>Suessiales</taxon>
        <taxon>Symbiodiniaceae</taxon>
        <taxon>Cladocopium</taxon>
    </lineage>
</organism>
<keyword evidence="11" id="KW-0413">Isomerase</keyword>
<dbReference type="EC" id="2.7.7.7" evidence="14"/>
<sequence>MEVSKNGDTVPPNHHFYRIVHSKPSSFGGTPQVSDEEFRSIVAERRSDWVVGKDSGYSDGGQELWQGKEVVRQRVLEDERDRKLLAQMDPERKTKAVKDQTETAPSGRGAFLGALQKGAVLSSSGVPNSSTKKDQNKLLDDMLEQMCGELEAEPKSRAPEVSMEVASETIAPPPSMQDLTIPDVKASQDESMEPKEPIAAPEPKEIKEPELKKPKLEACEVHASSPAEELQPAAVPEAPIEALPDLLPNLPSEDLIANGAQQVSLDEHGGLWFFFIDAFEDDRSSPPRVYLFGKVQTVTGGFCSCCLVVENLERCIHLLLKVDPEAATEEVEKAAAAAEQEFDSICQRQCPNIRKLRSKLKWRNYAFEKSLPHGLGHLPFLKIICDASGGLPREIYGQTFSHAFGVQTSLLERILLTKQIMGPGWLRLKPGSFKNEAARLSYCAQEFRMTPKSFHWPRTEEDKTELAKSSPAVSPPLRMMSLSMQTVQQSSQAPHEVLAIACTLHTNVSADAGSEDPRMGTWAAVRRLDINPLPRDADKALAQAGMQTCNNELHLLTSFLAKVQEFDPDVVAGHNAYACDLDILAARFQQLKMVTQWQKFGRLRRPKDRVPRSEGRQGQGFWVGSNLLAGRLICDVLLQAKDLLPKMGCYDLPNLAKEQLRRSLQNVEPESIASGYSSARSLKDFVDLKLRHAHCIAQLVQMLQILPLTRQLTNLAGNLWNASLQNKRAERNELLLCHEFHKKKFVLPDKENTKKKKMLTDMSCMGLDEPDDDAQAAGAPRRKAAAYSGGLVLAPKADICSLGAALVAVRVKVRGDWIDVVLGYESLERYTNGGKPNFGTVVGRCANRIANASFELDGEEHKLDINNGNHHLHGGTKGFYSQVFDVADVSDKQVTLTLSEPDGAMGYPGKVDASVTYELNDGELHFRYAAASDKPTLVSMTNHAYWNLKGHQAGDVLDHVLMVKASRTTATDETLAITGELPEVSGGLDLREPRLLKEAVDEGGPIDRNYCLDRPKGAGEFLAARLVGPNKVTMEVWTDQPGLQAEWESNSQSWHVVAWQGLRMEAVWGHLLGTTAVARWCIIRSFRALSFDRGRLTSTTRGISFEPNAQHETPPILIEVQWREHNICFTTVDRPDEIAVAKIENEAQLLAKTHADGMAEEGILPQVLRRLVDSRRQVKAAMKTEKNPKVSQVLEIRQKALKLTANSMYGCLGFQNSRFYAKPLAALITAKGREALQSTINVVNQELALDVVYGDTDSVFVNTKTANFQQAMQIGEQIKRSVNKRYKRLEIEIDGVFVRLMLLKKKKYAAMKVVDWQKQTFETEFKGLDIVRRDWCGLAKEMGEAILMQILDMKSNQEESLEWVHQFLLDKCKEMDEGKVNMEKFVLTKGLTKDPKELLHAVGFLEATDECQPQDYPDAKKQPHVQVALRLISRGKHVRPGQEIGYVICADGSDGSKDLLAERARHPHELEMDKSLTIDIQWYKKQQVHPLVTRILAVVEGTSPARLAECIGIDAARFSQAALVRAEENGEVLESNMSMVGDLNAIFDRKVRFKDFPSMLPGFKCKCGEVTKWSQFFVAESKVSLPLCCPSCQTPVNLKLMRNLWFMQLRRMVKEHGEGWVQTDESSGIEKTQRTTKGQNLVSEKTVYRELEFATHLCETAKESVTDKDPTAQETVEKMNKDASLWLGYSSLGLRSSNDSQASSADLFLLVEVLFS</sequence>
<dbReference type="InterPro" id="IPR042087">
    <property type="entry name" value="DNA_pol_B_thumb"/>
</dbReference>
<evidence type="ECO:0000256" key="2">
    <source>
        <dbReference type="ARBA" id="ARBA00005755"/>
    </source>
</evidence>
<dbReference type="GO" id="GO:0005975">
    <property type="term" value="P:carbohydrate metabolic process"/>
    <property type="evidence" value="ECO:0007669"/>
    <property type="project" value="InterPro"/>
</dbReference>
<dbReference type="Gene3D" id="2.70.98.10">
    <property type="match status" value="1"/>
</dbReference>
<dbReference type="GO" id="GO:0003682">
    <property type="term" value="F:chromatin binding"/>
    <property type="evidence" value="ECO:0007669"/>
    <property type="project" value="TreeGrafter"/>
</dbReference>
<dbReference type="SUPFAM" id="SSF53098">
    <property type="entry name" value="Ribonuclease H-like"/>
    <property type="match status" value="1"/>
</dbReference>
<dbReference type="PROSITE" id="PS00545">
    <property type="entry name" value="ALDOSE_1_EPIMERASE"/>
    <property type="match status" value="1"/>
</dbReference>
<keyword evidence="12" id="KW-0539">Nucleus</keyword>
<dbReference type="EMBL" id="CAMXCT030001752">
    <property type="protein sequence ID" value="CAL4780064.1"/>
    <property type="molecule type" value="Genomic_DNA"/>
</dbReference>
<keyword evidence="7" id="KW-0863">Zinc-finger</keyword>
<evidence type="ECO:0000256" key="10">
    <source>
        <dbReference type="ARBA" id="ARBA00023125"/>
    </source>
</evidence>
<evidence type="ECO:0000256" key="8">
    <source>
        <dbReference type="ARBA" id="ARBA00022833"/>
    </source>
</evidence>
<evidence type="ECO:0000313" key="18">
    <source>
        <dbReference type="EMBL" id="CAI3992752.1"/>
    </source>
</evidence>
<dbReference type="GO" id="GO:0003688">
    <property type="term" value="F:DNA replication origin binding"/>
    <property type="evidence" value="ECO:0007669"/>
    <property type="project" value="TreeGrafter"/>
</dbReference>
<evidence type="ECO:0000256" key="12">
    <source>
        <dbReference type="ARBA" id="ARBA00023242"/>
    </source>
</evidence>
<comment type="caution">
    <text evidence="18">The sequence shown here is derived from an EMBL/GenBank/DDBJ whole genome shotgun (WGS) entry which is preliminary data.</text>
</comment>
<keyword evidence="8" id="KW-0862">Zinc</keyword>
<dbReference type="GO" id="GO:0006272">
    <property type="term" value="P:leading strand elongation"/>
    <property type="evidence" value="ECO:0007669"/>
    <property type="project" value="TreeGrafter"/>
</dbReference>
<evidence type="ECO:0000256" key="15">
    <source>
        <dbReference type="SAM" id="MobiDB-lite"/>
    </source>
</evidence>
<dbReference type="GO" id="GO:0003887">
    <property type="term" value="F:DNA-directed DNA polymerase activity"/>
    <property type="evidence" value="ECO:0007669"/>
    <property type="project" value="UniProtKB-KW"/>
</dbReference>
<dbReference type="GO" id="GO:0016853">
    <property type="term" value="F:isomerase activity"/>
    <property type="evidence" value="ECO:0007669"/>
    <property type="project" value="UniProtKB-KW"/>
</dbReference>
<dbReference type="OrthoDB" id="6755010at2759"/>
<gene>
    <name evidence="18" type="ORF">C1SCF055_LOCUS19549</name>
</gene>